<evidence type="ECO:0000256" key="7">
    <source>
        <dbReference type="ARBA" id="ARBA00023054"/>
    </source>
</evidence>
<dbReference type="GeneID" id="123047624"/>
<dbReference type="SMR" id="A0A3B6CHG5"/>
<feature type="domain" description="NB-ARC" evidence="8">
    <location>
        <begin position="221"/>
        <end position="376"/>
    </location>
</feature>
<dbReference type="Gramene" id="TraesNOR2B03G01092770.1">
    <property type="protein sequence ID" value="TraesNOR2B03G01092770.1"/>
    <property type="gene ID" value="TraesNOR2B03G01092770"/>
</dbReference>
<evidence type="ECO:0000259" key="9">
    <source>
        <dbReference type="Pfam" id="PF18052"/>
    </source>
</evidence>
<evidence type="ECO:0008006" key="15">
    <source>
        <dbReference type="Google" id="ProtNLM"/>
    </source>
</evidence>
<dbReference type="Pfam" id="PF25019">
    <property type="entry name" value="LRR_R13L1-DRL21"/>
    <property type="match status" value="1"/>
</dbReference>
<keyword evidence="14" id="KW-1185">Reference proteome</keyword>
<keyword evidence="5" id="KW-0611">Plant defense</keyword>
<evidence type="ECO:0000256" key="6">
    <source>
        <dbReference type="ARBA" id="ARBA00022840"/>
    </source>
</evidence>
<dbReference type="PANTHER" id="PTHR36766">
    <property type="entry name" value="PLANT BROAD-SPECTRUM MILDEW RESISTANCE PROTEIN RPW8"/>
    <property type="match status" value="1"/>
</dbReference>
<dbReference type="Gene3D" id="3.40.50.300">
    <property type="entry name" value="P-loop containing nucleotide triphosphate hydrolases"/>
    <property type="match status" value="1"/>
</dbReference>
<dbReference type="GO" id="GO:0043531">
    <property type="term" value="F:ADP binding"/>
    <property type="evidence" value="ECO:0007669"/>
    <property type="project" value="InterPro"/>
</dbReference>
<evidence type="ECO:0000313" key="14">
    <source>
        <dbReference type="Proteomes" id="UP000019116"/>
    </source>
</evidence>
<dbReference type="InterPro" id="IPR041118">
    <property type="entry name" value="Rx_N"/>
</dbReference>
<dbReference type="Pfam" id="PF18052">
    <property type="entry name" value="Rx_N"/>
    <property type="match status" value="1"/>
</dbReference>
<feature type="domain" description="Disease resistance R13L4/SHOC-2-like LRR" evidence="11">
    <location>
        <begin position="563"/>
        <end position="678"/>
    </location>
</feature>
<keyword evidence="3" id="KW-0677">Repeat</keyword>
<evidence type="ECO:0000259" key="10">
    <source>
        <dbReference type="Pfam" id="PF23559"/>
    </source>
</evidence>
<dbReference type="OrthoDB" id="592791at2759"/>
<keyword evidence="2" id="KW-0433">Leucine-rich repeat</keyword>
<dbReference type="OMA" id="HNEMEVF"/>
<dbReference type="InterPro" id="IPR056789">
    <property type="entry name" value="LRR_R13L1-DRL21"/>
</dbReference>
<dbReference type="InterPro" id="IPR036388">
    <property type="entry name" value="WH-like_DNA-bd_sf"/>
</dbReference>
<organism evidence="13">
    <name type="scientific">Triticum aestivum</name>
    <name type="common">Wheat</name>
    <dbReference type="NCBI Taxonomy" id="4565"/>
    <lineage>
        <taxon>Eukaryota</taxon>
        <taxon>Viridiplantae</taxon>
        <taxon>Streptophyta</taxon>
        <taxon>Embryophyta</taxon>
        <taxon>Tracheophyta</taxon>
        <taxon>Spermatophyta</taxon>
        <taxon>Magnoliopsida</taxon>
        <taxon>Liliopsida</taxon>
        <taxon>Poales</taxon>
        <taxon>Poaceae</taxon>
        <taxon>BOP clade</taxon>
        <taxon>Pooideae</taxon>
        <taxon>Triticodae</taxon>
        <taxon>Triticeae</taxon>
        <taxon>Triticinae</taxon>
        <taxon>Triticum</taxon>
    </lineage>
</organism>
<dbReference type="AlphaFoldDB" id="A0A3B6CHG5"/>
<reference evidence="13" key="1">
    <citation type="submission" date="2018-08" db="EMBL/GenBank/DDBJ databases">
        <authorList>
            <person name="Rossello M."/>
        </authorList>
    </citation>
    <scope>NUCLEOTIDE SEQUENCE [LARGE SCALE GENOMIC DNA]</scope>
    <source>
        <strain evidence="13">cv. Chinese Spring</strain>
    </source>
</reference>
<dbReference type="InterPro" id="IPR042197">
    <property type="entry name" value="Apaf_helical"/>
</dbReference>
<reference evidence="13" key="2">
    <citation type="submission" date="2018-10" db="UniProtKB">
        <authorList>
            <consortium name="EnsemblPlants"/>
        </authorList>
    </citation>
    <scope>IDENTIFICATION</scope>
</reference>
<dbReference type="SUPFAM" id="SSF52540">
    <property type="entry name" value="P-loop containing nucleoside triphosphate hydrolases"/>
    <property type="match status" value="1"/>
</dbReference>
<keyword evidence="7" id="KW-0175">Coiled coil</keyword>
<evidence type="ECO:0000313" key="13">
    <source>
        <dbReference type="EnsemblPlants" id="TraesCS2B02G618100.3"/>
    </source>
</evidence>
<evidence type="ECO:0000259" key="8">
    <source>
        <dbReference type="Pfam" id="PF00931"/>
    </source>
</evidence>
<dbReference type="GO" id="GO:0051707">
    <property type="term" value="P:response to other organism"/>
    <property type="evidence" value="ECO:0007669"/>
    <property type="project" value="UniProtKB-ARBA"/>
</dbReference>
<dbReference type="Gramene" id="TraesCS2B02G618100.3">
    <property type="protein sequence ID" value="TraesCS2B02G618100.3"/>
    <property type="gene ID" value="TraesCS2B02G618100"/>
</dbReference>
<dbReference type="GO" id="GO:0006952">
    <property type="term" value="P:defense response"/>
    <property type="evidence" value="ECO:0007669"/>
    <property type="project" value="UniProtKB-KW"/>
</dbReference>
<dbReference type="Gene3D" id="1.20.5.4130">
    <property type="match status" value="1"/>
</dbReference>
<gene>
    <name evidence="13" type="primary">LOC123047624</name>
</gene>
<dbReference type="InterPro" id="IPR027417">
    <property type="entry name" value="P-loop_NTPase"/>
</dbReference>
<protein>
    <recommendedName>
        <fullName evidence="15">NB-ARC domain-containing protein</fullName>
    </recommendedName>
</protein>
<name>A0A3B6CHG5_WHEAT</name>
<feature type="domain" description="Disease resistance N-terminal" evidence="9">
    <location>
        <begin position="44"/>
        <end position="108"/>
    </location>
</feature>
<dbReference type="RefSeq" id="XP_044327148.1">
    <property type="nucleotide sequence ID" value="XM_044471213.1"/>
</dbReference>
<dbReference type="STRING" id="4565.A0A3B6CHG5"/>
<dbReference type="GO" id="GO:0005524">
    <property type="term" value="F:ATP binding"/>
    <property type="evidence" value="ECO:0007669"/>
    <property type="project" value="UniProtKB-KW"/>
</dbReference>
<dbReference type="InterPro" id="IPR032675">
    <property type="entry name" value="LRR_dom_sf"/>
</dbReference>
<accession>A0A3B6CHG5</accession>
<dbReference type="Pfam" id="PF23598">
    <property type="entry name" value="LRR_14"/>
    <property type="match status" value="1"/>
</dbReference>
<dbReference type="Gene3D" id="1.10.10.10">
    <property type="entry name" value="Winged helix-like DNA-binding domain superfamily/Winged helix DNA-binding domain"/>
    <property type="match status" value="1"/>
</dbReference>
<evidence type="ECO:0000256" key="4">
    <source>
        <dbReference type="ARBA" id="ARBA00022741"/>
    </source>
</evidence>
<feature type="domain" description="Disease resistance protein winged helix" evidence="10">
    <location>
        <begin position="462"/>
        <end position="526"/>
    </location>
</feature>
<proteinExistence type="inferred from homology"/>
<evidence type="ECO:0000256" key="3">
    <source>
        <dbReference type="ARBA" id="ARBA00022737"/>
    </source>
</evidence>
<evidence type="ECO:0000256" key="1">
    <source>
        <dbReference type="ARBA" id="ARBA00008894"/>
    </source>
</evidence>
<evidence type="ECO:0000256" key="5">
    <source>
        <dbReference type="ARBA" id="ARBA00022821"/>
    </source>
</evidence>
<dbReference type="InterPro" id="IPR055414">
    <property type="entry name" value="LRR_R13L4/SHOC2-like"/>
</dbReference>
<evidence type="ECO:0000259" key="11">
    <source>
        <dbReference type="Pfam" id="PF23598"/>
    </source>
</evidence>
<sequence>MSLSAIGVVSAINECVTLWQWAKSVISSLHSRWSGSHDQILQDRVLQLESGLRLLKDTLPAMHDLINKAEWKSHEHGVAKLLPNLKDAVSDAEDLLDEFRWYELKLQVEGDANQSSLLDFFGTVIPGSFDKLNDVQLRLNHLSIQMENMGLRGVTQHFDKLVRPETTSLPNETKIFGRDKELKQVLGFLNVPLNSKRKRATCSANASTSNLVNDASRIYSLPILPLVGIGGVGKTTLAQHICNHQRVKSHFELIIWICVSDDFDVKRLTKEVIQSCNGKEATTDNLDSLQRALSNHVKNKRVLLVLDDMWDDSLKENGQCWKRFCAPFTSVQEGSMMFVTTRCPKVAEGVRTMEHVKLDGLEDSIFWKFFKLCAFGSENSINDPELECIGRRILPKLKGSPLAAKTLGRMLSMDMQASHWNSILVSELWELRQEDTDILPALRLSYMYLPFYLKQCFVFCAVYPKDYKFQKACLAEIWVAEGFVDPQGRVPIEDIGCRYFEDLVARSFFQKASGGYIIHDLLHDMAQKVSEHDCFILRNKSEFDKVPQNVRHLYVLPSNDFDESTLLRLSKYTKLRTLICKKNLGKMTGFVMDHWCTKLMRMRVISCAYTNELPESIGNWKHLRYLEISRACPLKRIPSTFCWLYNLQILYAKKCKLDSLPGDFGKLISLQKLESLGLAYCARNNTTLNRDHATEAEPENRKYLDELTLVLGSDMSQPPTGLKSLFLKNYGGSSLPSWFQPQNLPSLASLGFESCDGLKSINLNERPAVGGSITTFSFLTVLTVTYCDRLSTLDDLLTQEYIPAIEKIHIEDCPWLLSIPGQRFGSFCYLKHLAVIVCPSINWQSGLVLPSSLRSLSLLKCGDISPHVPSCLKYLTSLVSLNIDGLRITSIPGNIWRRNLASLEELEISDCPDLVSIGGAKAVAKIKRVLILRCPKLEEAEQINKRTHLKASMQESVAALFGRWKARGQGNLLVSDNE</sequence>
<dbReference type="PANTHER" id="PTHR36766:SF40">
    <property type="entry name" value="DISEASE RESISTANCE PROTEIN RGA3"/>
    <property type="match status" value="1"/>
</dbReference>
<evidence type="ECO:0000259" key="12">
    <source>
        <dbReference type="Pfam" id="PF25019"/>
    </source>
</evidence>
<dbReference type="SUPFAM" id="SSF52058">
    <property type="entry name" value="L domain-like"/>
    <property type="match status" value="1"/>
</dbReference>
<dbReference type="EnsemblPlants" id="TraesCS2B02G618100.3">
    <property type="protein sequence ID" value="TraesCS2B02G618100.3"/>
    <property type="gene ID" value="TraesCS2B02G618100"/>
</dbReference>
<comment type="similarity">
    <text evidence="1">Belongs to the disease resistance NB-LRR family.</text>
</comment>
<keyword evidence="6" id="KW-0067">ATP-binding</keyword>
<dbReference type="InterPro" id="IPR058922">
    <property type="entry name" value="WHD_DRP"/>
</dbReference>
<dbReference type="Pfam" id="PF23559">
    <property type="entry name" value="WHD_DRP"/>
    <property type="match status" value="1"/>
</dbReference>
<dbReference type="FunFam" id="3.40.50.300:FF:001091">
    <property type="entry name" value="Probable disease resistance protein At1g61300"/>
    <property type="match status" value="1"/>
</dbReference>
<evidence type="ECO:0000256" key="2">
    <source>
        <dbReference type="ARBA" id="ARBA00022614"/>
    </source>
</evidence>
<feature type="domain" description="R13L1/DRL21-like LRR repeat region" evidence="12">
    <location>
        <begin position="717"/>
        <end position="762"/>
    </location>
</feature>
<dbReference type="Gene3D" id="3.80.10.10">
    <property type="entry name" value="Ribonuclease Inhibitor"/>
    <property type="match status" value="2"/>
</dbReference>
<dbReference type="PRINTS" id="PR00364">
    <property type="entry name" value="DISEASERSIST"/>
</dbReference>
<dbReference type="InterPro" id="IPR002182">
    <property type="entry name" value="NB-ARC"/>
</dbReference>
<dbReference type="Pfam" id="PF00931">
    <property type="entry name" value="NB-ARC"/>
    <property type="match status" value="1"/>
</dbReference>
<keyword evidence="4" id="KW-0547">Nucleotide-binding</keyword>
<dbReference type="Gene3D" id="1.10.8.430">
    <property type="entry name" value="Helical domain of apoptotic protease-activating factors"/>
    <property type="match status" value="1"/>
</dbReference>
<dbReference type="Proteomes" id="UP000019116">
    <property type="component" value="Chromosome 2B"/>
</dbReference>